<dbReference type="Pfam" id="PF00512">
    <property type="entry name" value="HisKA"/>
    <property type="match status" value="1"/>
</dbReference>
<dbReference type="SMART" id="SM00304">
    <property type="entry name" value="HAMP"/>
    <property type="match status" value="1"/>
</dbReference>
<dbReference type="PROSITE" id="PS50885">
    <property type="entry name" value="HAMP"/>
    <property type="match status" value="1"/>
</dbReference>
<dbReference type="InterPro" id="IPR003661">
    <property type="entry name" value="HisK_dim/P_dom"/>
</dbReference>
<dbReference type="Pfam" id="PF02518">
    <property type="entry name" value="HATPase_c"/>
    <property type="match status" value="1"/>
</dbReference>
<keyword evidence="10" id="KW-0812">Transmembrane</keyword>
<evidence type="ECO:0000256" key="5">
    <source>
        <dbReference type="ARBA" id="ARBA00022679"/>
    </source>
</evidence>
<evidence type="ECO:0000313" key="13">
    <source>
        <dbReference type="EMBL" id="SHE87719.1"/>
    </source>
</evidence>
<keyword evidence="5" id="KW-0808">Transferase</keyword>
<dbReference type="Pfam" id="PF00672">
    <property type="entry name" value="HAMP"/>
    <property type="match status" value="1"/>
</dbReference>
<dbReference type="Proteomes" id="UP000184196">
    <property type="component" value="Unassembled WGS sequence"/>
</dbReference>
<evidence type="ECO:0000256" key="7">
    <source>
        <dbReference type="ARBA" id="ARBA00022777"/>
    </source>
</evidence>
<dbReference type="PRINTS" id="PR00344">
    <property type="entry name" value="BCTRLSENSOR"/>
</dbReference>
<feature type="domain" description="Histidine kinase" evidence="11">
    <location>
        <begin position="291"/>
        <end position="497"/>
    </location>
</feature>
<evidence type="ECO:0000256" key="4">
    <source>
        <dbReference type="ARBA" id="ARBA00022553"/>
    </source>
</evidence>
<dbReference type="CDD" id="cd06225">
    <property type="entry name" value="HAMP"/>
    <property type="match status" value="1"/>
</dbReference>
<accession>A0A1M4X2K7</accession>
<evidence type="ECO:0000256" key="2">
    <source>
        <dbReference type="ARBA" id="ARBA00004370"/>
    </source>
</evidence>
<dbReference type="GO" id="GO:0000155">
    <property type="term" value="F:phosphorelay sensor kinase activity"/>
    <property type="evidence" value="ECO:0007669"/>
    <property type="project" value="InterPro"/>
</dbReference>
<dbReference type="CDD" id="cd00082">
    <property type="entry name" value="HisKA"/>
    <property type="match status" value="1"/>
</dbReference>
<keyword evidence="6" id="KW-0547">Nucleotide-binding</keyword>
<keyword evidence="4" id="KW-0597">Phosphoprotein</keyword>
<dbReference type="SMART" id="SM00387">
    <property type="entry name" value="HATPase_c"/>
    <property type="match status" value="1"/>
</dbReference>
<dbReference type="InterPro" id="IPR036890">
    <property type="entry name" value="HATPase_C_sf"/>
</dbReference>
<dbReference type="SUPFAM" id="SSF47384">
    <property type="entry name" value="Homodimeric domain of signal transducing histidine kinase"/>
    <property type="match status" value="1"/>
</dbReference>
<proteinExistence type="predicted"/>
<dbReference type="PANTHER" id="PTHR43065">
    <property type="entry name" value="SENSOR HISTIDINE KINASE"/>
    <property type="match status" value="1"/>
</dbReference>
<evidence type="ECO:0000256" key="1">
    <source>
        <dbReference type="ARBA" id="ARBA00000085"/>
    </source>
</evidence>
<evidence type="ECO:0000259" key="11">
    <source>
        <dbReference type="PROSITE" id="PS50109"/>
    </source>
</evidence>
<dbReference type="InterPro" id="IPR003660">
    <property type="entry name" value="HAMP_dom"/>
</dbReference>
<evidence type="ECO:0000256" key="10">
    <source>
        <dbReference type="SAM" id="Phobius"/>
    </source>
</evidence>
<dbReference type="EC" id="2.7.13.3" evidence="3"/>
<keyword evidence="10" id="KW-1133">Transmembrane helix</keyword>
<dbReference type="Gene3D" id="6.10.340.10">
    <property type="match status" value="1"/>
</dbReference>
<keyword evidence="10" id="KW-0472">Membrane</keyword>
<name>A0A1M4X2K7_9FIRM</name>
<dbReference type="Gene3D" id="1.10.287.130">
    <property type="match status" value="1"/>
</dbReference>
<dbReference type="InterPro" id="IPR005467">
    <property type="entry name" value="His_kinase_dom"/>
</dbReference>
<keyword evidence="8" id="KW-0067">ATP-binding</keyword>
<comment type="subcellular location">
    <subcellularLocation>
        <location evidence="2">Membrane</location>
    </subcellularLocation>
</comment>
<keyword evidence="9" id="KW-0902">Two-component regulatory system</keyword>
<evidence type="ECO:0000256" key="3">
    <source>
        <dbReference type="ARBA" id="ARBA00012438"/>
    </source>
</evidence>
<dbReference type="OrthoDB" id="9815750at2"/>
<evidence type="ECO:0000256" key="9">
    <source>
        <dbReference type="ARBA" id="ARBA00023012"/>
    </source>
</evidence>
<dbReference type="AlphaFoldDB" id="A0A1M4X2K7"/>
<dbReference type="InterPro" id="IPR036097">
    <property type="entry name" value="HisK_dim/P_sf"/>
</dbReference>
<dbReference type="SMART" id="SM00388">
    <property type="entry name" value="HisKA"/>
    <property type="match status" value="1"/>
</dbReference>
<dbReference type="InterPro" id="IPR004358">
    <property type="entry name" value="Sig_transdc_His_kin-like_C"/>
</dbReference>
<evidence type="ECO:0000256" key="8">
    <source>
        <dbReference type="ARBA" id="ARBA00022840"/>
    </source>
</evidence>
<evidence type="ECO:0000259" key="12">
    <source>
        <dbReference type="PROSITE" id="PS50885"/>
    </source>
</evidence>
<dbReference type="EMBL" id="FQUW01000010">
    <property type="protein sequence ID" value="SHE87719.1"/>
    <property type="molecule type" value="Genomic_DNA"/>
</dbReference>
<comment type="catalytic activity">
    <reaction evidence="1">
        <text>ATP + protein L-histidine = ADP + protein N-phospho-L-histidine.</text>
        <dbReference type="EC" id="2.7.13.3"/>
    </reaction>
</comment>
<feature type="domain" description="HAMP" evidence="12">
    <location>
        <begin position="221"/>
        <end position="271"/>
    </location>
</feature>
<dbReference type="InterPro" id="IPR003594">
    <property type="entry name" value="HATPase_dom"/>
</dbReference>
<dbReference type="PROSITE" id="PS50109">
    <property type="entry name" value="HIS_KIN"/>
    <property type="match status" value="1"/>
</dbReference>
<dbReference type="SUPFAM" id="SSF55874">
    <property type="entry name" value="ATPase domain of HSP90 chaperone/DNA topoisomerase II/histidine kinase"/>
    <property type="match status" value="1"/>
</dbReference>
<evidence type="ECO:0000313" key="14">
    <source>
        <dbReference type="Proteomes" id="UP000184196"/>
    </source>
</evidence>
<dbReference type="Gene3D" id="3.30.565.10">
    <property type="entry name" value="Histidine kinase-like ATPase, C-terminal domain"/>
    <property type="match status" value="1"/>
</dbReference>
<dbReference type="GO" id="GO:0005524">
    <property type="term" value="F:ATP binding"/>
    <property type="evidence" value="ECO:0007669"/>
    <property type="project" value="UniProtKB-KW"/>
</dbReference>
<protein>
    <recommendedName>
        <fullName evidence="3">histidine kinase</fullName>
        <ecNumber evidence="3">2.7.13.3</ecNumber>
    </recommendedName>
</protein>
<gene>
    <name evidence="13" type="ORF">SAMN02745218_00970</name>
</gene>
<sequence>MVSFRPRSFRLQVISIVAVLLIVPVLVMIYDILFASRTDDQLIRDMQHRLGALGDHLGEQLEACVLEKSRDNPRIDLTGYVVDEFNRLTVPLVRSHPGIRCGLYITGQERIWVQGFLHEYRPRQPETPEKRMERIFKEAEEGINAVLAGGQPITRVGQTWDDQFLEYLVPVRVQGKVVAVVWVEERLHPLFARSARARLLLRYATLGIFSFAVVATLASLLSLIRGVDRLKKGVRELEKNLAARVPEMPGELGEIGRTINHMAASLEEKEQLVEHLRRSEHLAALGRLVADIAHELRAPIGIMQSTVEVIKPSLVKNEEMKEPLSIIEEQISRLHGLVGELLNFGRPGSGMRELNLNDLISEVTASSNTYFLQNGVELNLSLAEGLPPVKGNGDKLQQVFLNLIVNAVQAMPGGGRLDIETFTSYDGVCAVFKDTGEGIPPEDLDHIFQPFFSRKAKGSGLGLAISQEIVRIHGGTIRVDSRPGQGTAFTVCLPVKSNGEKEG</sequence>
<dbReference type="RefSeq" id="WP_073163611.1">
    <property type="nucleotide sequence ID" value="NZ_FQUW01000010.1"/>
</dbReference>
<dbReference type="PANTHER" id="PTHR43065:SF10">
    <property type="entry name" value="PEROXIDE STRESS-ACTIVATED HISTIDINE KINASE MAK3"/>
    <property type="match status" value="1"/>
</dbReference>
<feature type="transmembrane region" description="Helical" evidence="10">
    <location>
        <begin position="200"/>
        <end position="224"/>
    </location>
</feature>
<dbReference type="GO" id="GO:0016020">
    <property type="term" value="C:membrane"/>
    <property type="evidence" value="ECO:0007669"/>
    <property type="project" value="UniProtKB-SubCell"/>
</dbReference>
<feature type="transmembrane region" description="Helical" evidence="10">
    <location>
        <begin position="12"/>
        <end position="34"/>
    </location>
</feature>
<keyword evidence="7 13" id="KW-0418">Kinase</keyword>
<reference evidence="14" key="1">
    <citation type="submission" date="2016-11" db="EMBL/GenBank/DDBJ databases">
        <authorList>
            <person name="Varghese N."/>
            <person name="Submissions S."/>
        </authorList>
    </citation>
    <scope>NUCLEOTIDE SEQUENCE [LARGE SCALE GENOMIC DNA]</scope>
    <source>
        <strain evidence="14">DSM 11792</strain>
    </source>
</reference>
<keyword evidence="14" id="KW-1185">Reference proteome</keyword>
<organism evidence="13 14">
    <name type="scientific">Desulfofundulus australicus DSM 11792</name>
    <dbReference type="NCBI Taxonomy" id="1121425"/>
    <lineage>
        <taxon>Bacteria</taxon>
        <taxon>Bacillati</taxon>
        <taxon>Bacillota</taxon>
        <taxon>Clostridia</taxon>
        <taxon>Eubacteriales</taxon>
        <taxon>Peptococcaceae</taxon>
        <taxon>Desulfofundulus</taxon>
    </lineage>
</organism>
<evidence type="ECO:0000256" key="6">
    <source>
        <dbReference type="ARBA" id="ARBA00022741"/>
    </source>
</evidence>